<comment type="caution">
    <text evidence="2">The sequence shown here is derived from an EMBL/GenBank/DDBJ whole genome shotgun (WGS) entry which is preliminary data.</text>
</comment>
<dbReference type="SUPFAM" id="SSF47413">
    <property type="entry name" value="lambda repressor-like DNA-binding domains"/>
    <property type="match status" value="1"/>
</dbReference>
<proteinExistence type="predicted"/>
<keyword evidence="3" id="KW-1185">Reference proteome</keyword>
<dbReference type="CDD" id="cd00093">
    <property type="entry name" value="HTH_XRE"/>
    <property type="match status" value="1"/>
</dbReference>
<dbReference type="EMBL" id="JBHUGH010000030">
    <property type="protein sequence ID" value="MFD1914007.1"/>
    <property type="molecule type" value="Genomic_DNA"/>
</dbReference>
<dbReference type="SMART" id="SM00530">
    <property type="entry name" value="HTH_XRE"/>
    <property type="match status" value="1"/>
</dbReference>
<evidence type="ECO:0000313" key="2">
    <source>
        <dbReference type="EMBL" id="MFD1914007.1"/>
    </source>
</evidence>
<accession>A0ABW4SAE0</accession>
<name>A0ABW4SAE0_9RHOB</name>
<gene>
    <name evidence="2" type="ORF">ACFSGJ_17520</name>
</gene>
<evidence type="ECO:0000313" key="3">
    <source>
        <dbReference type="Proteomes" id="UP001597353"/>
    </source>
</evidence>
<reference evidence="3" key="1">
    <citation type="journal article" date="2019" name="Int. J. Syst. Evol. Microbiol.">
        <title>The Global Catalogue of Microorganisms (GCM) 10K type strain sequencing project: providing services to taxonomists for standard genome sequencing and annotation.</title>
        <authorList>
            <consortium name="The Broad Institute Genomics Platform"/>
            <consortium name="The Broad Institute Genome Sequencing Center for Infectious Disease"/>
            <person name="Wu L."/>
            <person name="Ma J."/>
        </authorList>
    </citation>
    <scope>NUCLEOTIDE SEQUENCE [LARGE SCALE GENOMIC DNA]</scope>
    <source>
        <strain evidence="3">CGMCC 4.7242</strain>
    </source>
</reference>
<organism evidence="2 3">
    <name type="scientific">Halodurantibacterium flavum</name>
    <dbReference type="NCBI Taxonomy" id="1382802"/>
    <lineage>
        <taxon>Bacteria</taxon>
        <taxon>Pseudomonadati</taxon>
        <taxon>Pseudomonadota</taxon>
        <taxon>Alphaproteobacteria</taxon>
        <taxon>Rhodobacterales</taxon>
        <taxon>Paracoccaceae</taxon>
        <taxon>Halodurantibacterium</taxon>
    </lineage>
</organism>
<dbReference type="InterPro" id="IPR010982">
    <property type="entry name" value="Lambda_DNA-bd_dom_sf"/>
</dbReference>
<protein>
    <submittedName>
        <fullName evidence="2">Helix-turn-helix domain-containing protein</fullName>
    </submittedName>
</protein>
<dbReference type="Pfam" id="PF01381">
    <property type="entry name" value="HTH_3"/>
    <property type="match status" value="1"/>
</dbReference>
<dbReference type="InterPro" id="IPR001387">
    <property type="entry name" value="Cro/C1-type_HTH"/>
</dbReference>
<sequence length="109" mass="12283">MTNKKKAMICEALKLARLYWGYSQTEMSQATGISQAMISEIERGTKAVTLETLDRYSEALGVRKSDLMFFAEEIEGQAPVRKGRLIIAEKALRILDRLKPEEPHNAEAP</sequence>
<dbReference type="Proteomes" id="UP001597353">
    <property type="component" value="Unassembled WGS sequence"/>
</dbReference>
<evidence type="ECO:0000259" key="1">
    <source>
        <dbReference type="PROSITE" id="PS50943"/>
    </source>
</evidence>
<dbReference type="PROSITE" id="PS50943">
    <property type="entry name" value="HTH_CROC1"/>
    <property type="match status" value="1"/>
</dbReference>
<dbReference type="RefSeq" id="WP_390264830.1">
    <property type="nucleotide sequence ID" value="NZ_JBHUGH010000030.1"/>
</dbReference>
<dbReference type="Gene3D" id="1.10.260.40">
    <property type="entry name" value="lambda repressor-like DNA-binding domains"/>
    <property type="match status" value="1"/>
</dbReference>
<feature type="domain" description="HTH cro/C1-type" evidence="1">
    <location>
        <begin position="13"/>
        <end position="67"/>
    </location>
</feature>